<dbReference type="InterPro" id="IPR010095">
    <property type="entry name" value="Cas12f1-like_TNB"/>
</dbReference>
<evidence type="ECO:0000259" key="2">
    <source>
        <dbReference type="Pfam" id="PF07282"/>
    </source>
</evidence>
<feature type="domain" description="Cas12f1-like TNB" evidence="2">
    <location>
        <begin position="1"/>
        <end position="58"/>
    </location>
</feature>
<keyword evidence="1" id="KW-0238">DNA-binding</keyword>
<sequence length="105" mass="11794">YIDYKVQRAGLPTVEVSNYRKSKLCPICGRYNRPKGHAYRCQACGFEASRHLVASWNIAKDGARHVPADCWQMQRAAEELVAPAKLPAEPEKIPCLAGVQFDTEF</sequence>
<reference evidence="3 4" key="1">
    <citation type="journal article" date="2019" name="Nat. Microbiol.">
        <title>Expanding anaerobic alkane metabolism in the domain of Archaea.</title>
        <authorList>
            <person name="Wang Y."/>
            <person name="Wegener G."/>
            <person name="Hou J."/>
            <person name="Wang F."/>
            <person name="Xiao X."/>
        </authorList>
    </citation>
    <scope>NUCLEOTIDE SEQUENCE [LARGE SCALE GENOMIC DNA]</scope>
    <source>
        <strain evidence="3">WYZ-LMO10</strain>
    </source>
</reference>
<gene>
    <name evidence="3" type="ORF">DSO08_06550</name>
</gene>
<evidence type="ECO:0000256" key="1">
    <source>
        <dbReference type="ARBA" id="ARBA00023125"/>
    </source>
</evidence>
<dbReference type="AlphaFoldDB" id="A0A523B759"/>
<dbReference type="GO" id="GO:0003677">
    <property type="term" value="F:DNA binding"/>
    <property type="evidence" value="ECO:0007669"/>
    <property type="project" value="UniProtKB-KW"/>
</dbReference>
<accession>A0A523B759</accession>
<protein>
    <recommendedName>
        <fullName evidence="2">Cas12f1-like TNB domain-containing protein</fullName>
    </recommendedName>
</protein>
<comment type="caution">
    <text evidence="3">The sequence shown here is derived from an EMBL/GenBank/DDBJ whole genome shotgun (WGS) entry which is preliminary data.</text>
</comment>
<evidence type="ECO:0000313" key="4">
    <source>
        <dbReference type="Proteomes" id="UP000315399"/>
    </source>
</evidence>
<dbReference type="Proteomes" id="UP000315399">
    <property type="component" value="Unassembled WGS sequence"/>
</dbReference>
<feature type="non-terminal residue" evidence="3">
    <location>
        <position position="1"/>
    </location>
</feature>
<name>A0A523B759_9CREN</name>
<dbReference type="Pfam" id="PF07282">
    <property type="entry name" value="Cas12f1-like_TNB"/>
    <property type="match status" value="1"/>
</dbReference>
<dbReference type="EMBL" id="QNVH01000104">
    <property type="protein sequence ID" value="TDA36719.1"/>
    <property type="molecule type" value="Genomic_DNA"/>
</dbReference>
<evidence type="ECO:0000313" key="3">
    <source>
        <dbReference type="EMBL" id="TDA36719.1"/>
    </source>
</evidence>
<proteinExistence type="predicted"/>
<organism evidence="3 4">
    <name type="scientific">Thermoproteota archaeon</name>
    <dbReference type="NCBI Taxonomy" id="2056631"/>
    <lineage>
        <taxon>Archaea</taxon>
        <taxon>Thermoproteota</taxon>
    </lineage>
</organism>